<organism evidence="2 3">
    <name type="scientific">Halocaridina rubra</name>
    <name type="common">Hawaiian red shrimp</name>
    <dbReference type="NCBI Taxonomy" id="373956"/>
    <lineage>
        <taxon>Eukaryota</taxon>
        <taxon>Metazoa</taxon>
        <taxon>Ecdysozoa</taxon>
        <taxon>Arthropoda</taxon>
        <taxon>Crustacea</taxon>
        <taxon>Multicrustacea</taxon>
        <taxon>Malacostraca</taxon>
        <taxon>Eumalacostraca</taxon>
        <taxon>Eucarida</taxon>
        <taxon>Decapoda</taxon>
        <taxon>Pleocyemata</taxon>
        <taxon>Caridea</taxon>
        <taxon>Atyoidea</taxon>
        <taxon>Atyidae</taxon>
        <taxon>Halocaridina</taxon>
    </lineage>
</organism>
<protein>
    <submittedName>
        <fullName evidence="2">Uncharacterized protein</fullName>
    </submittedName>
</protein>
<accession>A0AAN8WXX6</accession>
<evidence type="ECO:0000256" key="1">
    <source>
        <dbReference type="SAM" id="MobiDB-lite"/>
    </source>
</evidence>
<gene>
    <name evidence="2" type="ORF">SK128_017120</name>
</gene>
<dbReference type="EMBL" id="JAXCGZ010017284">
    <property type="protein sequence ID" value="KAK7068360.1"/>
    <property type="molecule type" value="Genomic_DNA"/>
</dbReference>
<feature type="region of interest" description="Disordered" evidence="1">
    <location>
        <begin position="1"/>
        <end position="59"/>
    </location>
</feature>
<sequence length="59" mass="6329">FPSLLPNKRSRTRPMNGTIANGSLRGSLRNLGGEDDDDDEAAVPLSPSKPAKIVHQETT</sequence>
<feature type="non-terminal residue" evidence="2">
    <location>
        <position position="59"/>
    </location>
</feature>
<comment type="caution">
    <text evidence="2">The sequence shown here is derived from an EMBL/GenBank/DDBJ whole genome shotgun (WGS) entry which is preliminary data.</text>
</comment>
<reference evidence="2 3" key="1">
    <citation type="submission" date="2023-11" db="EMBL/GenBank/DDBJ databases">
        <title>Halocaridina rubra genome assembly.</title>
        <authorList>
            <person name="Smith C."/>
        </authorList>
    </citation>
    <scope>NUCLEOTIDE SEQUENCE [LARGE SCALE GENOMIC DNA]</scope>
    <source>
        <strain evidence="2">EP-1</strain>
        <tissue evidence="2">Whole</tissue>
    </source>
</reference>
<keyword evidence="3" id="KW-1185">Reference proteome</keyword>
<dbReference type="Proteomes" id="UP001381693">
    <property type="component" value="Unassembled WGS sequence"/>
</dbReference>
<feature type="non-terminal residue" evidence="2">
    <location>
        <position position="1"/>
    </location>
</feature>
<name>A0AAN8WXX6_HALRR</name>
<dbReference type="AlphaFoldDB" id="A0AAN8WXX6"/>
<evidence type="ECO:0000313" key="3">
    <source>
        <dbReference type="Proteomes" id="UP001381693"/>
    </source>
</evidence>
<feature type="compositionally biased region" description="Low complexity" evidence="1">
    <location>
        <begin position="21"/>
        <end position="31"/>
    </location>
</feature>
<proteinExistence type="predicted"/>
<evidence type="ECO:0000313" key="2">
    <source>
        <dbReference type="EMBL" id="KAK7068360.1"/>
    </source>
</evidence>